<dbReference type="Proteomes" id="UP000829196">
    <property type="component" value="Unassembled WGS sequence"/>
</dbReference>
<keyword evidence="2" id="KW-1185">Reference proteome</keyword>
<dbReference type="EMBL" id="JAGYWB010000014">
    <property type="protein sequence ID" value="KAI0499117.1"/>
    <property type="molecule type" value="Genomic_DNA"/>
</dbReference>
<proteinExistence type="predicted"/>
<comment type="caution">
    <text evidence="1">The sequence shown here is derived from an EMBL/GenBank/DDBJ whole genome shotgun (WGS) entry which is preliminary data.</text>
</comment>
<dbReference type="SMR" id="A0A8T3ASN1"/>
<evidence type="ECO:0000313" key="2">
    <source>
        <dbReference type="Proteomes" id="UP000829196"/>
    </source>
</evidence>
<organism evidence="1 2">
    <name type="scientific">Dendrobium nobile</name>
    <name type="common">Orchid</name>
    <dbReference type="NCBI Taxonomy" id="94219"/>
    <lineage>
        <taxon>Eukaryota</taxon>
        <taxon>Viridiplantae</taxon>
        <taxon>Streptophyta</taxon>
        <taxon>Embryophyta</taxon>
        <taxon>Tracheophyta</taxon>
        <taxon>Spermatophyta</taxon>
        <taxon>Magnoliopsida</taxon>
        <taxon>Liliopsida</taxon>
        <taxon>Asparagales</taxon>
        <taxon>Orchidaceae</taxon>
        <taxon>Epidendroideae</taxon>
        <taxon>Malaxideae</taxon>
        <taxon>Dendrobiinae</taxon>
        <taxon>Dendrobium</taxon>
    </lineage>
</organism>
<sequence>MEDITESRSKEELTNFKGFRLASCVMPLQSFDGIQKEPLRRVDGGYEFQVQEDGGKSREVSFKAELE</sequence>
<dbReference type="AlphaFoldDB" id="A0A8T3ASN1"/>
<name>A0A8T3ASN1_DENNO</name>
<gene>
    <name evidence="1" type="ORF">KFK09_020018</name>
</gene>
<protein>
    <submittedName>
        <fullName evidence="1">Uncharacterized protein</fullName>
    </submittedName>
</protein>
<reference evidence="1" key="1">
    <citation type="journal article" date="2022" name="Front. Genet.">
        <title>Chromosome-Scale Assembly of the Dendrobium nobile Genome Provides Insights Into the Molecular Mechanism of the Biosynthesis of the Medicinal Active Ingredient of Dendrobium.</title>
        <authorList>
            <person name="Xu Q."/>
            <person name="Niu S.-C."/>
            <person name="Li K.-L."/>
            <person name="Zheng P.-J."/>
            <person name="Zhang X.-J."/>
            <person name="Jia Y."/>
            <person name="Liu Y."/>
            <person name="Niu Y.-X."/>
            <person name="Yu L.-H."/>
            <person name="Chen D.-F."/>
            <person name="Zhang G.-Q."/>
        </authorList>
    </citation>
    <scope>NUCLEOTIDE SEQUENCE</scope>
    <source>
        <tissue evidence="1">Leaf</tissue>
    </source>
</reference>
<evidence type="ECO:0000313" key="1">
    <source>
        <dbReference type="EMBL" id="KAI0499117.1"/>
    </source>
</evidence>
<accession>A0A8T3ASN1</accession>